<comment type="function">
    <text evidence="5">Small GTPase required for proper localization of RNA polymerase II and III (RNAPII and RNAPIII). May act at an RNAP assembly step prior to nuclear import.</text>
</comment>
<dbReference type="GO" id="GO:0003924">
    <property type="term" value="F:GTPase activity"/>
    <property type="evidence" value="ECO:0007669"/>
    <property type="project" value="TreeGrafter"/>
</dbReference>
<accession>A0A183PPC0</accession>
<dbReference type="PANTHER" id="PTHR21231">
    <property type="entry name" value="XPA-BINDING PROTEIN 1-RELATED"/>
    <property type="match status" value="1"/>
</dbReference>
<gene>
    <name evidence="6" type="ORF">SMTD_LOCUS16206</name>
</gene>
<dbReference type="AlphaFoldDB" id="A0A183PPC0"/>
<evidence type="ECO:0000313" key="6">
    <source>
        <dbReference type="EMBL" id="VDP70688.1"/>
    </source>
</evidence>
<organism evidence="6 7">
    <name type="scientific">Schistosoma mattheei</name>
    <dbReference type="NCBI Taxonomy" id="31246"/>
    <lineage>
        <taxon>Eukaryota</taxon>
        <taxon>Metazoa</taxon>
        <taxon>Spiralia</taxon>
        <taxon>Lophotrochozoa</taxon>
        <taxon>Platyhelminthes</taxon>
        <taxon>Trematoda</taxon>
        <taxon>Digenea</taxon>
        <taxon>Strigeidida</taxon>
        <taxon>Schistosomatoidea</taxon>
        <taxon>Schistosomatidae</taxon>
        <taxon>Schistosoma</taxon>
    </lineage>
</organism>
<dbReference type="SUPFAM" id="SSF52540">
    <property type="entry name" value="P-loop containing nucleoside triphosphate hydrolases"/>
    <property type="match status" value="1"/>
</dbReference>
<keyword evidence="3 5" id="KW-0378">Hydrolase</keyword>
<comment type="similarity">
    <text evidence="1 5">Belongs to the GPN-loop GTPase family.</text>
</comment>
<dbReference type="InterPro" id="IPR004130">
    <property type="entry name" value="Gpn"/>
</dbReference>
<dbReference type="STRING" id="31246.A0A183PPC0"/>
<evidence type="ECO:0000256" key="4">
    <source>
        <dbReference type="ARBA" id="ARBA00023134"/>
    </source>
</evidence>
<protein>
    <recommendedName>
        <fullName evidence="5">GPN-loop GTPase 2</fullName>
    </recommendedName>
</protein>
<dbReference type="InterPro" id="IPR027417">
    <property type="entry name" value="P-loop_NTPase"/>
</dbReference>
<dbReference type="EMBL" id="UZAL01036872">
    <property type="protein sequence ID" value="VDP70688.1"/>
    <property type="molecule type" value="Genomic_DNA"/>
</dbReference>
<dbReference type="PANTHER" id="PTHR21231:SF3">
    <property type="entry name" value="GPN-LOOP GTPASE 2"/>
    <property type="match status" value="1"/>
</dbReference>
<name>A0A183PPC0_9TREM</name>
<keyword evidence="4 5" id="KW-0342">GTP-binding</keyword>
<evidence type="ECO:0000256" key="3">
    <source>
        <dbReference type="ARBA" id="ARBA00022801"/>
    </source>
</evidence>
<dbReference type="GO" id="GO:0005525">
    <property type="term" value="F:GTP binding"/>
    <property type="evidence" value="ECO:0007669"/>
    <property type="project" value="UniProtKB-KW"/>
</dbReference>
<dbReference type="GO" id="GO:0005737">
    <property type="term" value="C:cytoplasm"/>
    <property type="evidence" value="ECO:0007669"/>
    <property type="project" value="TreeGrafter"/>
</dbReference>
<evidence type="ECO:0000256" key="5">
    <source>
        <dbReference type="RuleBase" id="RU365059"/>
    </source>
</evidence>
<dbReference type="Pfam" id="PF03029">
    <property type="entry name" value="ATP_bind_1"/>
    <property type="match status" value="1"/>
</dbReference>
<keyword evidence="2 5" id="KW-0547">Nucleotide-binding</keyword>
<sequence>MADLICLDEVMDYLGLGPNGGLIYCMEYLYTNRSWLANQLALLKQKDPKIYLIFDLPGQVSQFCDVWFKYGSHN</sequence>
<comment type="subunit">
    <text evidence="5">Binds to RNA polymerase II (RNAPII).</text>
</comment>
<evidence type="ECO:0000256" key="2">
    <source>
        <dbReference type="ARBA" id="ARBA00022741"/>
    </source>
</evidence>
<reference evidence="6 7" key="1">
    <citation type="submission" date="2018-11" db="EMBL/GenBank/DDBJ databases">
        <authorList>
            <consortium name="Pathogen Informatics"/>
        </authorList>
    </citation>
    <scope>NUCLEOTIDE SEQUENCE [LARGE SCALE GENOMIC DNA]</scope>
    <source>
        <strain>Denwood</strain>
        <strain evidence="7">Zambia</strain>
    </source>
</reference>
<evidence type="ECO:0000256" key="1">
    <source>
        <dbReference type="ARBA" id="ARBA00005290"/>
    </source>
</evidence>
<proteinExistence type="inferred from homology"/>
<evidence type="ECO:0000313" key="7">
    <source>
        <dbReference type="Proteomes" id="UP000269396"/>
    </source>
</evidence>
<dbReference type="Gene3D" id="3.40.50.300">
    <property type="entry name" value="P-loop containing nucleotide triphosphate hydrolases"/>
    <property type="match status" value="1"/>
</dbReference>
<dbReference type="Proteomes" id="UP000269396">
    <property type="component" value="Unassembled WGS sequence"/>
</dbReference>
<keyword evidence="7" id="KW-1185">Reference proteome</keyword>